<dbReference type="InterPro" id="IPR023352">
    <property type="entry name" value="MAPEG-like_dom_sf"/>
</dbReference>
<dbReference type="InterPro" id="IPR001129">
    <property type="entry name" value="Membr-assoc_MAPEG"/>
</dbReference>
<feature type="transmembrane region" description="Helical" evidence="5">
    <location>
        <begin position="121"/>
        <end position="142"/>
    </location>
</feature>
<evidence type="ECO:0000313" key="7">
    <source>
        <dbReference type="Proteomes" id="UP000539350"/>
    </source>
</evidence>
<name>A0A7W2YJX9_9GAMM</name>
<proteinExistence type="predicted"/>
<feature type="transmembrane region" description="Helical" evidence="5">
    <location>
        <begin position="91"/>
        <end position="109"/>
    </location>
</feature>
<keyword evidence="3 5" id="KW-1133">Transmembrane helix</keyword>
<dbReference type="RefSeq" id="WP_182170396.1">
    <property type="nucleotide sequence ID" value="NZ_JACFXU010000013.1"/>
</dbReference>
<keyword evidence="4 5" id="KW-0472">Membrane</keyword>
<evidence type="ECO:0000313" key="6">
    <source>
        <dbReference type="EMBL" id="MBA6412758.1"/>
    </source>
</evidence>
<evidence type="ECO:0000256" key="2">
    <source>
        <dbReference type="ARBA" id="ARBA00022692"/>
    </source>
</evidence>
<evidence type="ECO:0000256" key="3">
    <source>
        <dbReference type="ARBA" id="ARBA00022989"/>
    </source>
</evidence>
<sequence>MTFSAQGLALPLLAMMLLTFLVWLVMFVRRIAYMSSSNVDSEQLLTPADVERILPAQIQAPANNLRNLVELPVIFYTISIYLMMFAQVDGFYVGCAWVFVVFRYLHSFVHCTYNRVMHRFLVYLIASLALWVMVLRAVFYALF</sequence>
<gene>
    <name evidence="6" type="ORF">H2508_06480</name>
</gene>
<reference evidence="6 7" key="1">
    <citation type="submission" date="2020-07" db="EMBL/GenBank/DDBJ databases">
        <title>Halieaceae bacterium, F7430, whole genome shotgun sequencing project.</title>
        <authorList>
            <person name="Jiang S."/>
            <person name="Liu Z.W."/>
            <person name="Du Z.J."/>
        </authorList>
    </citation>
    <scope>NUCLEOTIDE SEQUENCE [LARGE SCALE GENOMIC DNA]</scope>
    <source>
        <strain evidence="6 7">F7430</strain>
    </source>
</reference>
<feature type="transmembrane region" description="Helical" evidence="5">
    <location>
        <begin position="68"/>
        <end position="85"/>
    </location>
</feature>
<dbReference type="GO" id="GO:0016020">
    <property type="term" value="C:membrane"/>
    <property type="evidence" value="ECO:0007669"/>
    <property type="project" value="UniProtKB-SubCell"/>
</dbReference>
<keyword evidence="2 5" id="KW-0812">Transmembrane</keyword>
<evidence type="ECO:0000256" key="4">
    <source>
        <dbReference type="ARBA" id="ARBA00023136"/>
    </source>
</evidence>
<keyword evidence="7" id="KW-1185">Reference proteome</keyword>
<evidence type="ECO:0000256" key="1">
    <source>
        <dbReference type="ARBA" id="ARBA00004370"/>
    </source>
</evidence>
<dbReference type="Pfam" id="PF01124">
    <property type="entry name" value="MAPEG"/>
    <property type="match status" value="1"/>
</dbReference>
<evidence type="ECO:0000256" key="5">
    <source>
        <dbReference type="SAM" id="Phobius"/>
    </source>
</evidence>
<dbReference type="AlphaFoldDB" id="A0A7W2YJX9"/>
<dbReference type="Gene3D" id="1.20.120.550">
    <property type="entry name" value="Membrane associated eicosanoid/glutathione metabolism-like domain"/>
    <property type="match status" value="1"/>
</dbReference>
<comment type="caution">
    <text evidence="6">The sequence shown here is derived from an EMBL/GenBank/DDBJ whole genome shotgun (WGS) entry which is preliminary data.</text>
</comment>
<dbReference type="SUPFAM" id="SSF161084">
    <property type="entry name" value="MAPEG domain-like"/>
    <property type="match status" value="1"/>
</dbReference>
<comment type="subcellular location">
    <subcellularLocation>
        <location evidence="1">Membrane</location>
    </subcellularLocation>
</comment>
<dbReference type="EMBL" id="JACFXU010000013">
    <property type="protein sequence ID" value="MBA6412758.1"/>
    <property type="molecule type" value="Genomic_DNA"/>
</dbReference>
<dbReference type="Proteomes" id="UP000539350">
    <property type="component" value="Unassembled WGS sequence"/>
</dbReference>
<feature type="transmembrane region" description="Helical" evidence="5">
    <location>
        <begin position="6"/>
        <end position="28"/>
    </location>
</feature>
<organism evidence="6 7">
    <name type="scientific">Sediminihaliea albiluteola</name>
    <dbReference type="NCBI Taxonomy" id="2758564"/>
    <lineage>
        <taxon>Bacteria</taxon>
        <taxon>Pseudomonadati</taxon>
        <taxon>Pseudomonadota</taxon>
        <taxon>Gammaproteobacteria</taxon>
        <taxon>Cellvibrionales</taxon>
        <taxon>Halieaceae</taxon>
        <taxon>Sediminihaliea</taxon>
    </lineage>
</organism>
<accession>A0A7W2YJX9</accession>
<protein>
    <submittedName>
        <fullName evidence="6">MAPEG family protein</fullName>
    </submittedName>
</protein>